<dbReference type="SUPFAM" id="SSF52151">
    <property type="entry name" value="FabD/lysophospholipase-like"/>
    <property type="match status" value="1"/>
</dbReference>
<dbReference type="Pfam" id="PF08659">
    <property type="entry name" value="KR"/>
    <property type="match status" value="1"/>
</dbReference>
<dbReference type="Pfam" id="PF21089">
    <property type="entry name" value="PKS_DH_N"/>
    <property type="match status" value="1"/>
</dbReference>
<gene>
    <name evidence="11" type="ORF">TRUGW13939_10272</name>
</gene>
<dbReference type="InterPro" id="IPR050091">
    <property type="entry name" value="PKS_NRPS_Biosynth_Enz"/>
</dbReference>
<evidence type="ECO:0000256" key="4">
    <source>
        <dbReference type="ARBA" id="ARBA00022857"/>
    </source>
</evidence>
<reference evidence="12" key="1">
    <citation type="submission" date="2020-06" db="EMBL/GenBank/DDBJ databases">
        <title>A chromosome-scale genome assembly of Talaromyces rugulosus W13939.</title>
        <authorList>
            <person name="Wang B."/>
            <person name="Guo L."/>
            <person name="Ye K."/>
            <person name="Wang L."/>
        </authorList>
    </citation>
    <scope>NUCLEOTIDE SEQUENCE [LARGE SCALE GENOMIC DNA]</scope>
    <source>
        <strain evidence="12">W13939</strain>
    </source>
</reference>
<dbReference type="InterPro" id="IPR036736">
    <property type="entry name" value="ACP-like_sf"/>
</dbReference>
<dbReference type="SMART" id="SM00826">
    <property type="entry name" value="PKS_DH"/>
    <property type="match status" value="1"/>
</dbReference>
<dbReference type="GO" id="GO:0031177">
    <property type="term" value="F:phosphopantetheine binding"/>
    <property type="evidence" value="ECO:0007669"/>
    <property type="project" value="InterPro"/>
</dbReference>
<keyword evidence="2" id="KW-0597">Phosphoprotein</keyword>
<dbReference type="EMBL" id="CP055902">
    <property type="protein sequence ID" value="QKX63104.1"/>
    <property type="molecule type" value="Genomic_DNA"/>
</dbReference>
<keyword evidence="1" id="KW-0596">Phosphopantetheine</keyword>
<dbReference type="InterPro" id="IPR049551">
    <property type="entry name" value="PKS_DH_C"/>
</dbReference>
<dbReference type="Pfam" id="PF23114">
    <property type="entry name" value="NAD-bd_HRPKS_sdrA"/>
    <property type="match status" value="1"/>
</dbReference>
<dbReference type="SUPFAM" id="SSF50129">
    <property type="entry name" value="GroES-like"/>
    <property type="match status" value="1"/>
</dbReference>
<dbReference type="InterPro" id="IPR036291">
    <property type="entry name" value="NAD(P)-bd_dom_sf"/>
</dbReference>
<evidence type="ECO:0000256" key="7">
    <source>
        <dbReference type="PROSITE-ProRule" id="PRU01363"/>
    </source>
</evidence>
<keyword evidence="3" id="KW-0808">Transferase</keyword>
<dbReference type="SUPFAM" id="SSF55048">
    <property type="entry name" value="Probable ACP-binding domain of malonyl-CoA ACP transacylase"/>
    <property type="match status" value="1"/>
</dbReference>
<dbReference type="Proteomes" id="UP000509510">
    <property type="component" value="Chromosome V"/>
</dbReference>
<dbReference type="SUPFAM" id="SSF51735">
    <property type="entry name" value="NAD(P)-binding Rossmann-fold domains"/>
    <property type="match status" value="2"/>
</dbReference>
<dbReference type="InterPro" id="IPR020843">
    <property type="entry name" value="ER"/>
</dbReference>
<dbReference type="PROSITE" id="PS50075">
    <property type="entry name" value="CARRIER"/>
    <property type="match status" value="1"/>
</dbReference>
<dbReference type="InterPro" id="IPR049900">
    <property type="entry name" value="PKS_mFAS_DH"/>
</dbReference>
<dbReference type="GO" id="GO:0016491">
    <property type="term" value="F:oxidoreductase activity"/>
    <property type="evidence" value="ECO:0007669"/>
    <property type="project" value="InterPro"/>
</dbReference>
<evidence type="ECO:0000256" key="6">
    <source>
        <dbReference type="ARBA" id="ARBA00023315"/>
    </source>
</evidence>
<evidence type="ECO:0000259" key="9">
    <source>
        <dbReference type="PROSITE" id="PS52004"/>
    </source>
</evidence>
<feature type="region of interest" description="C-terminal hotdog fold" evidence="7">
    <location>
        <begin position="1113"/>
        <end position="1270"/>
    </location>
</feature>
<dbReference type="InterPro" id="IPR013968">
    <property type="entry name" value="PKS_KR"/>
</dbReference>
<accession>A0A7H8R9K0</accession>
<dbReference type="KEGG" id="trg:TRUGW13939_10272"/>
<dbReference type="Gene3D" id="3.40.47.10">
    <property type="match status" value="1"/>
</dbReference>
<dbReference type="Gene3D" id="3.30.70.3290">
    <property type="match status" value="1"/>
</dbReference>
<dbReference type="InterPro" id="IPR013154">
    <property type="entry name" value="ADH-like_N"/>
</dbReference>
<dbReference type="GeneID" id="55997753"/>
<dbReference type="InterPro" id="IPR020807">
    <property type="entry name" value="PKS_DH"/>
</dbReference>
<dbReference type="SMART" id="SM00827">
    <property type="entry name" value="PKS_AT"/>
    <property type="match status" value="1"/>
</dbReference>
<evidence type="ECO:0000256" key="5">
    <source>
        <dbReference type="ARBA" id="ARBA00023268"/>
    </source>
</evidence>
<keyword evidence="12" id="KW-1185">Reference proteome</keyword>
<dbReference type="Pfam" id="PF14765">
    <property type="entry name" value="PS-DH"/>
    <property type="match status" value="1"/>
</dbReference>
<keyword evidence="6" id="KW-0012">Acyltransferase</keyword>
<feature type="domain" description="Ketosynthase family 3 (KS3)" evidence="9">
    <location>
        <begin position="10"/>
        <end position="433"/>
    </location>
</feature>
<dbReference type="Gene3D" id="3.40.366.10">
    <property type="entry name" value="Malonyl-Coenzyme A Acyl Carrier Protein, domain 2"/>
    <property type="match status" value="1"/>
</dbReference>
<feature type="domain" description="Carrier" evidence="8">
    <location>
        <begin position="2429"/>
        <end position="2506"/>
    </location>
</feature>
<dbReference type="SMART" id="SM00822">
    <property type="entry name" value="PKS_KR"/>
    <property type="match status" value="1"/>
</dbReference>
<dbReference type="InterPro" id="IPR042104">
    <property type="entry name" value="PKS_dehydratase_sf"/>
</dbReference>
<dbReference type="InterPro" id="IPR009081">
    <property type="entry name" value="PP-bd_ACP"/>
</dbReference>
<dbReference type="Pfam" id="PF23297">
    <property type="entry name" value="ACP_SdgA_C"/>
    <property type="match status" value="1"/>
</dbReference>
<dbReference type="InterPro" id="IPR014043">
    <property type="entry name" value="Acyl_transferase_dom"/>
</dbReference>
<dbReference type="Gene3D" id="3.10.129.110">
    <property type="entry name" value="Polyketide synthase dehydratase"/>
    <property type="match status" value="1"/>
</dbReference>
<dbReference type="InterPro" id="IPR049552">
    <property type="entry name" value="PKS_DH_N"/>
</dbReference>
<proteinExistence type="predicted"/>
<dbReference type="FunFam" id="3.40.50.720:FF:000209">
    <property type="entry name" value="Polyketide synthase Pks12"/>
    <property type="match status" value="1"/>
</dbReference>
<dbReference type="InterPro" id="IPR016035">
    <property type="entry name" value="Acyl_Trfase/lysoPLipase"/>
</dbReference>
<dbReference type="Pfam" id="PF08240">
    <property type="entry name" value="ADH_N"/>
    <property type="match status" value="1"/>
</dbReference>
<dbReference type="InterPro" id="IPR006162">
    <property type="entry name" value="Ppantetheine_attach_site"/>
</dbReference>
<dbReference type="InterPro" id="IPR020841">
    <property type="entry name" value="PKS_Beta-ketoAc_synthase_dom"/>
</dbReference>
<dbReference type="PANTHER" id="PTHR43775">
    <property type="entry name" value="FATTY ACID SYNTHASE"/>
    <property type="match status" value="1"/>
</dbReference>
<evidence type="ECO:0000256" key="3">
    <source>
        <dbReference type="ARBA" id="ARBA00022679"/>
    </source>
</evidence>
<dbReference type="Pfam" id="PF02801">
    <property type="entry name" value="Ketoacyl-synt_C"/>
    <property type="match status" value="1"/>
</dbReference>
<dbReference type="SMART" id="SM00829">
    <property type="entry name" value="PKS_ER"/>
    <property type="match status" value="1"/>
</dbReference>
<dbReference type="InterPro" id="IPR020806">
    <property type="entry name" value="PKS_PP-bd"/>
</dbReference>
<dbReference type="SUPFAM" id="SSF53901">
    <property type="entry name" value="Thiolase-like"/>
    <property type="match status" value="1"/>
</dbReference>
<dbReference type="InterPro" id="IPR057326">
    <property type="entry name" value="KR_dom"/>
</dbReference>
<evidence type="ECO:0000313" key="12">
    <source>
        <dbReference type="Proteomes" id="UP000509510"/>
    </source>
</evidence>
<evidence type="ECO:0000256" key="2">
    <source>
        <dbReference type="ARBA" id="ARBA00022553"/>
    </source>
</evidence>
<sequence length="2513" mass="273699">MAPTNETQWAQDIAIVGMSCRFADDADSFPRFWDFICKGRSAYSENKDRWNPDAFHYPGKKTNTSLPRGAHFFKDDIAEFDANFFNISKVEAESIDPQQRMVMETTFEAIENAGVTIDKVAGTRAGVWMANFTSDYREMLYRDSEAAPMYTLSGASNTSTSNRVSWFFDLKGPSFTLNTACSSSMVATHLACQSLALGESSSAIVGGTSLLLNPDLFLYLSNQHFLASDGKSKAFDASGDGYGRGEGVAVVVLKRVADAIADGDPIRAVIRGTAINQDGRTKGMTLPSADAQVQLINDAYRNAGLLMKDTRYVEAHGTGTQAGDKCETEALSRTFSPHRTASERLILGSVKTNIGHLEACAGLASMIKCVGILETGVIPPNPLYKNGNPGINFDEWKLHVPITSIQWPTSGLRRVSTQGFGYGGTNAHIIMDDAHHYLLSRDLSGIYNTRLLNLTNGTTQPQLKKALQPRVFHFSAQDKDGLGRVRDATCQYLKSSSLEAREIHWSEDKYLRDLAYTLSERRSRLQWQTFAVASSVEGLIETLQTKPWANPETRSASKAPRIGFIFTGQGAQWPRMGVELMEYEIFRNSVERSDAYLREELDCSWSAIDELAKPDSSSNLGAAEYSQALCSVLQIALVDLLTSWNIRASAVAGHSSGEIAAAYCLGVLSWEDALKAAYFRGSLSAEMKDNDSSLNGAMMAVGSSPADIEKWLDKVTKGDVVVACVNSPTSITLSGDATGIDELEPMLKDAGIFARKLKVDTAYHSPHMQTIAGPYFEVIADITTLPARNGCQMHSSVRGGYIDPNELGAANWVRNLVSTVQFADAVHDLLRPLVNGERAVHNAVDMLVEIGPHSALQGPVNQTMKAHGISGITYCTMLSRGKHAINTVLSCAATLYAEGFPVDLRRVNQDDRFAVEPILDMPSYPWNHSIRYWAESRVGKEYRQRKHPRTPLLGAPCPSMGVGDKLWRGFIRPSEEPWVRDHVIQGSVLYPAAGFLAMAIEAARQEAEPGKPIEGYRLRDVQINAALVIEDNVESEVILRLQPHKIGTLDAGSVSWQEFTVSSSTDGTDLRENCSGLLAIDYKPTEGSSMHIEKIKEVEMIKGQLAKAKEKCKAAINVDEFYAHLDTVGLTYGKTFANLTEAHTNAATGECTGRLVIPDVESTIPPHMRERPHVIHPTALDAIFHLAFAAISEHSRSLKSAMVPISIAEVVISNEVPHRNGSQLEGFAQSSRFGFRELVTDINIFDQQLTDAVVKINGFRCADVSGSSQSADSAEGEVAKPIAFKEIHRPALELLNYEELKRAVNVDAGEIANGAFENNISLEKSALAIVKQTLSNVPRSSVHKEALGFYDWMQSQVTSADTVLVSDQADNTGHLNLSEGDLEGILSGGRIITQATDEHAILMPVLTTSASFQQYLLILHHTYPELSVLEIVHSTENSTTGSLLPQLQAAKDIFDTSKYTVLVENEEAAKTVENQLDTLADLVSFQVKGTDNDTKDSERKFDLVLVVNIAHQDPDLLLREAKASLKEAGRVCIIEIGAPLLSLGIGLAALQATRSQHTDEYHLNRAGFTKELLLGDDGKFPGPNNEFRLIAGNASKQSAVTIPGEIVIVQASNPSEPAQKVATALSEELEKLSVRVLSVNWTSPEYVSSIEGKECIVLADLEKSHLLEASQEEFQIIQQTILKAGGILWVSGSIGPDAALVTGLARTIRNEIPGSKLRVLQTNELSLLAPTTWSHHILRLLQSPTPDSEFTIKDGFLQTSRVIEYHTRNETLAVSLGRQEPKVVHMPLGQALSPVKLCIKNPGMLDSLYFEPDDIPSSALPSGQVEIDVKASGINFRDVMVCMGQIPDSLLGFEAAGIVRRVGESVQDIKAGDRVCFIAHGSHRTVHRVRSEYVVRIPEGMSFTEASGVLLVHGTAWYGLVKIAQIKSGQTVLIHAAAGGVGQAAVMLARHFGLEIFATVGSDDKKQLIQDLYKIPEDHIFNSRDLSFVKGVLRMTNGRGVDVILNSLSGETLRQTWHCIAPFGTFIEIGIKDILGNTRLDMRPFLQDARFAFFNLNRVEKERPDLMSEALNESMAFISSGATQPVSPLMNFPVSQVEDAFRLMQTGKHRGKLSLTYSSSDVVPIQSRSTGSIRLDESGAYLLVGGLGGLGRSLAQLFVRLGCKKLCFLSRSGGAGEKAQKLLKDLQQQGVETLALGCDVSDVQSVTTAIHECSTRLGAVRGVVQCAMVLRDGLFEKMSHQQWVEGTRPKVQGSWNLHANLPNVDFFIVLSSFAGIFGSRGQSNYTAAGAYEDALASHRRSLGLKAVTVDLGIMRDVGVLAEQGITDYLREWEEPCGIREAEFHALMENILHSEVLGDQELLPAHVPTGFATARTVQKFGISTPFYFDDPRFSILAVAGANNTGVGDSADSNKAVSIQNQVAQSTSVSEAASAVTNALVARVAKSLQSALSDIDPSRPLHAFGVDSLVAVEVVNWVFKEIKAKVTVFDILSSIPITSLAEKIALKSSLLPQLT</sequence>
<keyword evidence="4" id="KW-0521">NADP</keyword>
<dbReference type="CDD" id="cd00833">
    <property type="entry name" value="PKS"/>
    <property type="match status" value="1"/>
</dbReference>
<dbReference type="PROSITE" id="PS00012">
    <property type="entry name" value="PHOSPHOPANTETHEINE"/>
    <property type="match status" value="1"/>
</dbReference>
<name>A0A7H8R9K0_TALRU</name>
<dbReference type="InterPro" id="IPR011032">
    <property type="entry name" value="GroES-like_sf"/>
</dbReference>
<dbReference type="Pfam" id="PF13602">
    <property type="entry name" value="ADH_zinc_N_2"/>
    <property type="match status" value="1"/>
</dbReference>
<dbReference type="GO" id="GO:0006633">
    <property type="term" value="P:fatty acid biosynthetic process"/>
    <property type="evidence" value="ECO:0007669"/>
    <property type="project" value="TreeGrafter"/>
</dbReference>
<dbReference type="OrthoDB" id="329835at2759"/>
<dbReference type="GO" id="GO:1901336">
    <property type="term" value="P:lactone biosynthetic process"/>
    <property type="evidence" value="ECO:0007669"/>
    <property type="project" value="UniProtKB-ARBA"/>
</dbReference>
<evidence type="ECO:0000313" key="11">
    <source>
        <dbReference type="EMBL" id="QKX63104.1"/>
    </source>
</evidence>
<evidence type="ECO:0000256" key="1">
    <source>
        <dbReference type="ARBA" id="ARBA00022450"/>
    </source>
</evidence>
<dbReference type="Gene3D" id="1.10.1200.10">
    <property type="entry name" value="ACP-like"/>
    <property type="match status" value="1"/>
</dbReference>
<keyword evidence="5" id="KW-0511">Multifunctional enzyme</keyword>
<dbReference type="SUPFAM" id="SSF47336">
    <property type="entry name" value="ACP-like"/>
    <property type="match status" value="1"/>
</dbReference>
<dbReference type="Pfam" id="PF00698">
    <property type="entry name" value="Acyl_transf_1"/>
    <property type="match status" value="1"/>
</dbReference>
<dbReference type="PROSITE" id="PS52004">
    <property type="entry name" value="KS3_2"/>
    <property type="match status" value="1"/>
</dbReference>
<organism evidence="11 12">
    <name type="scientific">Talaromyces rugulosus</name>
    <name type="common">Penicillium rugulosum</name>
    <dbReference type="NCBI Taxonomy" id="121627"/>
    <lineage>
        <taxon>Eukaryota</taxon>
        <taxon>Fungi</taxon>
        <taxon>Dikarya</taxon>
        <taxon>Ascomycota</taxon>
        <taxon>Pezizomycotina</taxon>
        <taxon>Eurotiomycetes</taxon>
        <taxon>Eurotiomycetidae</taxon>
        <taxon>Eurotiales</taxon>
        <taxon>Trichocomaceae</taxon>
        <taxon>Talaromyces</taxon>
        <taxon>Talaromyces sect. Islandici</taxon>
    </lineage>
</organism>
<dbReference type="SMART" id="SM00823">
    <property type="entry name" value="PKS_PP"/>
    <property type="match status" value="1"/>
</dbReference>
<evidence type="ECO:0000259" key="10">
    <source>
        <dbReference type="PROSITE" id="PS52019"/>
    </source>
</evidence>
<dbReference type="GO" id="GO:0004312">
    <property type="term" value="F:fatty acid synthase activity"/>
    <property type="evidence" value="ECO:0007669"/>
    <property type="project" value="TreeGrafter"/>
</dbReference>
<dbReference type="InterPro" id="IPR016036">
    <property type="entry name" value="Malonyl_transacylase_ACP-bd"/>
</dbReference>
<dbReference type="GO" id="GO:0030639">
    <property type="term" value="P:polyketide biosynthetic process"/>
    <property type="evidence" value="ECO:0007669"/>
    <property type="project" value="UniProtKB-ARBA"/>
</dbReference>
<dbReference type="SMART" id="SM00825">
    <property type="entry name" value="PKS_KS"/>
    <property type="match status" value="1"/>
</dbReference>
<dbReference type="InterPro" id="IPR014031">
    <property type="entry name" value="Ketoacyl_synth_C"/>
</dbReference>
<dbReference type="InterPro" id="IPR056501">
    <property type="entry name" value="NAD-bd_HRPKS_sdrA"/>
</dbReference>
<dbReference type="Pfam" id="PF00109">
    <property type="entry name" value="ketoacyl-synt"/>
    <property type="match status" value="1"/>
</dbReference>
<dbReference type="Gene3D" id="3.90.180.10">
    <property type="entry name" value="Medium-chain alcohol dehydrogenases, catalytic domain"/>
    <property type="match status" value="1"/>
</dbReference>
<feature type="domain" description="PKS/mFAS DH" evidence="10">
    <location>
        <begin position="950"/>
        <end position="1270"/>
    </location>
</feature>
<dbReference type="PANTHER" id="PTHR43775:SF29">
    <property type="entry name" value="ASPERFURANONE POLYKETIDE SYNTHASE AFOG-RELATED"/>
    <property type="match status" value="1"/>
</dbReference>
<dbReference type="PROSITE" id="PS52019">
    <property type="entry name" value="PKS_MFAS_DH"/>
    <property type="match status" value="1"/>
</dbReference>
<dbReference type="Gene3D" id="3.40.50.720">
    <property type="entry name" value="NAD(P)-binding Rossmann-like Domain"/>
    <property type="match status" value="2"/>
</dbReference>
<evidence type="ECO:0000259" key="8">
    <source>
        <dbReference type="PROSITE" id="PS50075"/>
    </source>
</evidence>
<dbReference type="InterPro" id="IPR014030">
    <property type="entry name" value="Ketoacyl_synth_N"/>
</dbReference>
<dbReference type="RefSeq" id="XP_035349278.1">
    <property type="nucleotide sequence ID" value="XM_035493385.1"/>
</dbReference>
<feature type="region of interest" description="N-terminal hotdog fold" evidence="7">
    <location>
        <begin position="950"/>
        <end position="1085"/>
    </location>
</feature>
<dbReference type="InterPro" id="IPR001227">
    <property type="entry name" value="Ac_transferase_dom_sf"/>
</dbReference>
<dbReference type="Gene3D" id="3.40.50.150">
    <property type="entry name" value="Vaccinia Virus protein VP39"/>
    <property type="match status" value="1"/>
</dbReference>
<dbReference type="InterPro" id="IPR029063">
    <property type="entry name" value="SAM-dependent_MTases_sf"/>
</dbReference>
<protein>
    <submittedName>
        <fullName evidence="11">Uncharacterized protein</fullName>
    </submittedName>
</protein>
<feature type="active site" description="Proton donor; for dehydratase activity" evidence="7">
    <location>
        <position position="1181"/>
    </location>
</feature>
<feature type="active site" description="Proton acceptor; for dehydratase activity" evidence="7">
    <location>
        <position position="982"/>
    </location>
</feature>
<dbReference type="InterPro" id="IPR016039">
    <property type="entry name" value="Thiolase-like"/>
</dbReference>
<dbReference type="CDD" id="cd05195">
    <property type="entry name" value="enoyl_red"/>
    <property type="match status" value="1"/>
</dbReference>